<dbReference type="InParanoid" id="A0A0D0A5E2"/>
<dbReference type="AlphaFoldDB" id="A0A0D0A5E2"/>
<gene>
    <name evidence="1" type="ORF">CY34DRAFT_26216</name>
</gene>
<evidence type="ECO:0000313" key="1">
    <source>
        <dbReference type="EMBL" id="KIK36831.1"/>
    </source>
</evidence>
<dbReference type="Proteomes" id="UP000054485">
    <property type="component" value="Unassembled WGS sequence"/>
</dbReference>
<dbReference type="InterPro" id="IPR040521">
    <property type="entry name" value="KDZ"/>
</dbReference>
<dbReference type="HOGENOM" id="CLU_004552_2_2_1"/>
<dbReference type="Pfam" id="PF18758">
    <property type="entry name" value="KDZ"/>
    <property type="match status" value="1"/>
</dbReference>
<reference evidence="1 2" key="1">
    <citation type="submission" date="2014-04" db="EMBL/GenBank/DDBJ databases">
        <authorList>
            <consortium name="DOE Joint Genome Institute"/>
            <person name="Kuo A."/>
            <person name="Ruytinx J."/>
            <person name="Rineau F."/>
            <person name="Colpaert J."/>
            <person name="Kohler A."/>
            <person name="Nagy L.G."/>
            <person name="Floudas D."/>
            <person name="Copeland A."/>
            <person name="Barry K.W."/>
            <person name="Cichocki N."/>
            <person name="Veneault-Fourrey C."/>
            <person name="LaButti K."/>
            <person name="Lindquist E.A."/>
            <person name="Lipzen A."/>
            <person name="Lundell T."/>
            <person name="Morin E."/>
            <person name="Murat C."/>
            <person name="Sun H."/>
            <person name="Tunlid A."/>
            <person name="Henrissat B."/>
            <person name="Grigoriev I.V."/>
            <person name="Hibbett D.S."/>
            <person name="Martin F."/>
            <person name="Nordberg H.P."/>
            <person name="Cantor M.N."/>
            <person name="Hua S.X."/>
        </authorList>
    </citation>
    <scope>NUCLEOTIDE SEQUENCE [LARGE SCALE GENOMIC DNA]</scope>
    <source>
        <strain evidence="1 2">UH-Slu-Lm8-n1</strain>
    </source>
</reference>
<dbReference type="OrthoDB" id="3364670at2759"/>
<dbReference type="STRING" id="930992.A0A0D0A5E2"/>
<organism evidence="1 2">
    <name type="scientific">Suillus luteus UH-Slu-Lm8-n1</name>
    <dbReference type="NCBI Taxonomy" id="930992"/>
    <lineage>
        <taxon>Eukaryota</taxon>
        <taxon>Fungi</taxon>
        <taxon>Dikarya</taxon>
        <taxon>Basidiomycota</taxon>
        <taxon>Agaricomycotina</taxon>
        <taxon>Agaricomycetes</taxon>
        <taxon>Agaricomycetidae</taxon>
        <taxon>Boletales</taxon>
        <taxon>Suillineae</taxon>
        <taxon>Suillaceae</taxon>
        <taxon>Suillus</taxon>
    </lineage>
</organism>
<name>A0A0D0A5E2_9AGAM</name>
<protein>
    <submittedName>
        <fullName evidence="1">Uncharacterized protein</fullName>
    </submittedName>
</protein>
<evidence type="ECO:0000313" key="2">
    <source>
        <dbReference type="Proteomes" id="UP000054485"/>
    </source>
</evidence>
<reference evidence="2" key="2">
    <citation type="submission" date="2015-01" db="EMBL/GenBank/DDBJ databases">
        <title>Evolutionary Origins and Diversification of the Mycorrhizal Mutualists.</title>
        <authorList>
            <consortium name="DOE Joint Genome Institute"/>
            <consortium name="Mycorrhizal Genomics Consortium"/>
            <person name="Kohler A."/>
            <person name="Kuo A."/>
            <person name="Nagy L.G."/>
            <person name="Floudas D."/>
            <person name="Copeland A."/>
            <person name="Barry K.W."/>
            <person name="Cichocki N."/>
            <person name="Veneault-Fourrey C."/>
            <person name="LaButti K."/>
            <person name="Lindquist E.A."/>
            <person name="Lipzen A."/>
            <person name="Lundell T."/>
            <person name="Morin E."/>
            <person name="Murat C."/>
            <person name="Riley R."/>
            <person name="Ohm R."/>
            <person name="Sun H."/>
            <person name="Tunlid A."/>
            <person name="Henrissat B."/>
            <person name="Grigoriev I.V."/>
            <person name="Hibbett D.S."/>
            <person name="Martin F."/>
        </authorList>
    </citation>
    <scope>NUCLEOTIDE SEQUENCE [LARGE SCALE GENOMIC DNA]</scope>
    <source>
        <strain evidence="2">UH-Slu-Lm8-n1</strain>
    </source>
</reference>
<accession>A0A0D0A5E2</accession>
<keyword evidence="2" id="KW-1185">Reference proteome</keyword>
<dbReference type="EMBL" id="KN835495">
    <property type="protein sequence ID" value="KIK36831.1"/>
    <property type="molecule type" value="Genomic_DNA"/>
</dbReference>
<sequence length="234" mass="27087">MDIRVLQLVKELFVCLAPNVTGWCDAFTVLLDGMGYRICRRFNNTYHWYCILLLFSCRQIQEGLEHVHSDYRNPPHKQDAEYTKKYEEHVEKDAEDDKVAWCPLEYLRGQCQLCYGAQDWRLACSTDCSIDAIGCIDACFNQKCMHAHDNDPKNPTESFFISKSKVQEMEVEVKAEDGYEDGMCIPTLVLEANTQFFSDIGVMALLYRHDCVLWLVNMTSAGEKQHYALALIRR</sequence>
<proteinExistence type="predicted"/>